<feature type="domain" description="Methyltransferase" evidence="1">
    <location>
        <begin position="22"/>
        <end position="110"/>
    </location>
</feature>
<keyword evidence="2" id="KW-0489">Methyltransferase</keyword>
<evidence type="ECO:0000259" key="1">
    <source>
        <dbReference type="Pfam" id="PF13649"/>
    </source>
</evidence>
<dbReference type="GO" id="GO:0032259">
    <property type="term" value="P:methylation"/>
    <property type="evidence" value="ECO:0007669"/>
    <property type="project" value="UniProtKB-KW"/>
</dbReference>
<keyword evidence="2" id="KW-0808">Transferase</keyword>
<protein>
    <submittedName>
        <fullName evidence="2">Class I SAM-dependent methyltransferase</fullName>
    </submittedName>
</protein>
<evidence type="ECO:0000313" key="3">
    <source>
        <dbReference type="Proteomes" id="UP000321805"/>
    </source>
</evidence>
<keyword evidence="3" id="KW-1185">Reference proteome</keyword>
<dbReference type="EMBL" id="CP042430">
    <property type="protein sequence ID" value="QEC50610.1"/>
    <property type="molecule type" value="Genomic_DNA"/>
</dbReference>
<dbReference type="KEGG" id="bsol:FSW04_01825"/>
<organism evidence="2 3">
    <name type="scientific">Baekduia soli</name>
    <dbReference type="NCBI Taxonomy" id="496014"/>
    <lineage>
        <taxon>Bacteria</taxon>
        <taxon>Bacillati</taxon>
        <taxon>Actinomycetota</taxon>
        <taxon>Thermoleophilia</taxon>
        <taxon>Solirubrobacterales</taxon>
        <taxon>Baekduiaceae</taxon>
        <taxon>Baekduia</taxon>
    </lineage>
</organism>
<dbReference type="Gene3D" id="3.40.50.150">
    <property type="entry name" value="Vaccinia Virus protein VP39"/>
    <property type="match status" value="1"/>
</dbReference>
<dbReference type="InterPro" id="IPR041698">
    <property type="entry name" value="Methyltransf_25"/>
</dbReference>
<sequence>MTAGEIRALALRAGISSGVAALDLCCGVAGPGRFVTRELGCDYLGVDASASALAVARSRAGDLPCRFVVGQVPALPAGSFDVVLLLETMLAFEDKDAVLRAVAAALAPGGRFAFTLEEGAPLTAAEREAMPAADTVWPAPLAEVAALLEAAGLVLTWQEDRSAAHRATAQALAEAFAADAAHIAAQLGRRALDDLLAAHRLWIDWLRTGRVRKLALVAQRA</sequence>
<proteinExistence type="predicted"/>
<dbReference type="InterPro" id="IPR050508">
    <property type="entry name" value="Methyltransf_Superfamily"/>
</dbReference>
<dbReference type="Proteomes" id="UP000321805">
    <property type="component" value="Chromosome"/>
</dbReference>
<dbReference type="SUPFAM" id="SSF53335">
    <property type="entry name" value="S-adenosyl-L-methionine-dependent methyltransferases"/>
    <property type="match status" value="1"/>
</dbReference>
<dbReference type="AlphaFoldDB" id="A0A5B8UC69"/>
<gene>
    <name evidence="2" type="ORF">FSW04_01825</name>
</gene>
<dbReference type="CDD" id="cd02440">
    <property type="entry name" value="AdoMet_MTases"/>
    <property type="match status" value="1"/>
</dbReference>
<dbReference type="PANTHER" id="PTHR42912:SF93">
    <property type="entry name" value="N6-ADENOSINE-METHYLTRANSFERASE TMT1A"/>
    <property type="match status" value="1"/>
</dbReference>
<name>A0A5B8UC69_9ACTN</name>
<dbReference type="InterPro" id="IPR029063">
    <property type="entry name" value="SAM-dependent_MTases_sf"/>
</dbReference>
<evidence type="ECO:0000313" key="2">
    <source>
        <dbReference type="EMBL" id="QEC50610.1"/>
    </source>
</evidence>
<dbReference type="OrthoDB" id="279734at2"/>
<dbReference type="GO" id="GO:0008168">
    <property type="term" value="F:methyltransferase activity"/>
    <property type="evidence" value="ECO:0007669"/>
    <property type="project" value="UniProtKB-KW"/>
</dbReference>
<dbReference type="Pfam" id="PF13649">
    <property type="entry name" value="Methyltransf_25"/>
    <property type="match status" value="1"/>
</dbReference>
<dbReference type="PANTHER" id="PTHR42912">
    <property type="entry name" value="METHYLTRANSFERASE"/>
    <property type="match status" value="1"/>
</dbReference>
<reference evidence="2 3" key="1">
    <citation type="journal article" date="2018" name="J. Microbiol.">
        <title>Baekduia soli gen. nov., sp. nov., a novel bacterium isolated from the soil of Baekdu Mountain and proposal of a novel family name, Baekduiaceae fam. nov.</title>
        <authorList>
            <person name="An D.S."/>
            <person name="Siddiqi M.Z."/>
            <person name="Kim K.H."/>
            <person name="Yu H.S."/>
            <person name="Im W.T."/>
        </authorList>
    </citation>
    <scope>NUCLEOTIDE SEQUENCE [LARGE SCALE GENOMIC DNA]</scope>
    <source>
        <strain evidence="2 3">BR7-21</strain>
    </source>
</reference>
<accession>A0A5B8UC69</accession>